<dbReference type="Gene3D" id="3.40.50.2000">
    <property type="entry name" value="Glycogen Phosphorylase B"/>
    <property type="match status" value="2"/>
</dbReference>
<keyword evidence="3 4" id="KW-0808">Transferase</keyword>
<dbReference type="FunFam" id="3.40.50.2000:FF:000143">
    <property type="entry name" value="UDP-glycosyltransferase 89B1"/>
    <property type="match status" value="1"/>
</dbReference>
<reference evidence="4" key="1">
    <citation type="submission" date="2020-09" db="EMBL/GenBank/DDBJ databases">
        <title>Genome-Enabled Discovery of Anthraquinone Biosynthesis in Senna tora.</title>
        <authorList>
            <person name="Kang S.-H."/>
            <person name="Pandey R.P."/>
            <person name="Lee C.-M."/>
            <person name="Sim J.-S."/>
            <person name="Jeong J.-T."/>
            <person name="Choi B.-S."/>
            <person name="Jung M."/>
            <person name="Ginzburg D."/>
            <person name="Zhao K."/>
            <person name="Won S.Y."/>
            <person name="Oh T.-J."/>
            <person name="Yu Y."/>
            <person name="Kim N.-H."/>
            <person name="Lee O.R."/>
            <person name="Lee T.-H."/>
            <person name="Bashyal P."/>
            <person name="Kim T.-S."/>
            <person name="Lee W.-H."/>
            <person name="Kawkins C."/>
            <person name="Kim C.-K."/>
            <person name="Kim J.S."/>
            <person name="Ahn B.O."/>
            <person name="Rhee S.Y."/>
            <person name="Sohng J.K."/>
        </authorList>
    </citation>
    <scope>NUCLEOTIDE SEQUENCE</scope>
    <source>
        <tissue evidence="4">Leaf</tissue>
    </source>
</reference>
<dbReference type="PANTHER" id="PTHR48047:SF28">
    <property type="entry name" value="F11M15.8 PROTEIN"/>
    <property type="match status" value="1"/>
</dbReference>
<organism evidence="4 5">
    <name type="scientific">Senna tora</name>
    <dbReference type="NCBI Taxonomy" id="362788"/>
    <lineage>
        <taxon>Eukaryota</taxon>
        <taxon>Viridiplantae</taxon>
        <taxon>Streptophyta</taxon>
        <taxon>Embryophyta</taxon>
        <taxon>Tracheophyta</taxon>
        <taxon>Spermatophyta</taxon>
        <taxon>Magnoliopsida</taxon>
        <taxon>eudicotyledons</taxon>
        <taxon>Gunneridae</taxon>
        <taxon>Pentapetalae</taxon>
        <taxon>rosids</taxon>
        <taxon>fabids</taxon>
        <taxon>Fabales</taxon>
        <taxon>Fabaceae</taxon>
        <taxon>Caesalpinioideae</taxon>
        <taxon>Cassia clade</taxon>
        <taxon>Senna</taxon>
    </lineage>
</organism>
<gene>
    <name evidence="4" type="ORF">G2W53_035742</name>
</gene>
<evidence type="ECO:0000256" key="3">
    <source>
        <dbReference type="ARBA" id="ARBA00022679"/>
    </source>
</evidence>
<dbReference type="SUPFAM" id="SSF53756">
    <property type="entry name" value="UDP-Glycosyltransferase/glycogen phosphorylase"/>
    <property type="match status" value="1"/>
</dbReference>
<dbReference type="EMBL" id="JAAIUW010000011">
    <property type="protein sequence ID" value="KAF7808999.1"/>
    <property type="molecule type" value="Genomic_DNA"/>
</dbReference>
<proteinExistence type="inferred from homology"/>
<keyword evidence="5" id="KW-1185">Reference proteome</keyword>
<dbReference type="FunFam" id="3.40.50.2000:FF:000064">
    <property type="entry name" value="Glycosyltransferase"/>
    <property type="match status" value="1"/>
</dbReference>
<name>A0A834W9K7_9FABA</name>
<dbReference type="InterPro" id="IPR002213">
    <property type="entry name" value="UDP_glucos_trans"/>
</dbReference>
<accession>A0A834W9K7</accession>
<dbReference type="OrthoDB" id="5835829at2759"/>
<evidence type="ECO:0000256" key="2">
    <source>
        <dbReference type="ARBA" id="ARBA00022676"/>
    </source>
</evidence>
<dbReference type="AlphaFoldDB" id="A0A834W9K7"/>
<comment type="similarity">
    <text evidence="1">Belongs to the UDP-glycosyltransferase family.</text>
</comment>
<dbReference type="PANTHER" id="PTHR48047">
    <property type="entry name" value="GLYCOSYLTRANSFERASE"/>
    <property type="match status" value="1"/>
</dbReference>
<dbReference type="CDD" id="cd03784">
    <property type="entry name" value="GT1_Gtf-like"/>
    <property type="match status" value="1"/>
</dbReference>
<evidence type="ECO:0000256" key="1">
    <source>
        <dbReference type="ARBA" id="ARBA00009995"/>
    </source>
</evidence>
<dbReference type="Pfam" id="PF00201">
    <property type="entry name" value="UDPGT"/>
    <property type="match status" value="1"/>
</dbReference>
<dbReference type="GO" id="GO:0035251">
    <property type="term" value="F:UDP-glucosyltransferase activity"/>
    <property type="evidence" value="ECO:0007669"/>
    <property type="project" value="TreeGrafter"/>
</dbReference>
<evidence type="ECO:0000313" key="4">
    <source>
        <dbReference type="EMBL" id="KAF7808999.1"/>
    </source>
</evidence>
<protein>
    <submittedName>
        <fullName evidence="4">UDP-glycosyltransferase 89A2-like</fullName>
    </submittedName>
</protein>
<dbReference type="Proteomes" id="UP000634136">
    <property type="component" value="Unassembled WGS sequence"/>
</dbReference>
<evidence type="ECO:0000313" key="5">
    <source>
        <dbReference type="Proteomes" id="UP000634136"/>
    </source>
</evidence>
<sequence length="565" mass="62762">MCNKPHILIFPYPAQGHMLPLLDLTHQLALRSFTITILITPKNLPTLNPILSTHPTTIHTLILPFPSHPKVPRGIENVKDLGASGNVHVMSALSKLREPIVQWFQSHPSPPVAIISDFFLGWTLQLSHYLGIPRIAFYSSGAFLTAVSNFCWKTREPLRGRGVVECSEIPGTPSFKEEHLPSIFRCYEESDPDWEIVKEGYLTNLLSWGCVFNTFRALEGPYLEYLREKLKLSRVFAIGPLSLRGPDPYPNGNPGHGVFKWLDGCPHGSVLYICFGSQKLLKREQMEALAGGLERSDTRFIWVVKVGTAQQTKEGYGVVPDGFEGRVSGRGLVIKGWVPQVAILGHCAVGGFLSHCGWNSVLEAMVAGVMVLGWPMEADQFVNARLLVEDKGVAVRVCEGADSVPNPDELGRVIQKSMTMDNPKKERAKKMRDEALKSVSEVGESSKELDELVEERKRSLAITPLKSQPSQVPTRYPIFSHYSSHPFFHLQPLLSLLHRAITPLKSASPCCSLLHCAPPPCWSSVVFISLLDLLSAFDSVLATSRTERNEMHKHVKDVAEGMRAK</sequence>
<keyword evidence="2" id="KW-0328">Glycosyltransferase</keyword>
<comment type="caution">
    <text evidence="4">The sequence shown here is derived from an EMBL/GenBank/DDBJ whole genome shotgun (WGS) entry which is preliminary data.</text>
</comment>